<dbReference type="EMBL" id="BABS01000002">
    <property type="protein sequence ID" value="GAA07160.1"/>
    <property type="molecule type" value="Genomic_DNA"/>
</dbReference>
<evidence type="ECO:0000313" key="2">
    <source>
        <dbReference type="Proteomes" id="UP000004319"/>
    </source>
</evidence>
<protein>
    <submittedName>
        <fullName evidence="1">Uncharacterized protein</fullName>
    </submittedName>
</protein>
<dbReference type="AlphaFoldDB" id="F7V9W5"/>
<accession>F7V9W5</accession>
<evidence type="ECO:0000313" key="1">
    <source>
        <dbReference type="EMBL" id="GAA07160.1"/>
    </source>
</evidence>
<proteinExistence type="predicted"/>
<name>F7V9W5_9PROT</name>
<organism evidence="1 2">
    <name type="scientific">Acetobacter tropicalis NBRC 101654</name>
    <dbReference type="NCBI Taxonomy" id="749388"/>
    <lineage>
        <taxon>Bacteria</taxon>
        <taxon>Pseudomonadati</taxon>
        <taxon>Pseudomonadota</taxon>
        <taxon>Alphaproteobacteria</taxon>
        <taxon>Acetobacterales</taxon>
        <taxon>Acetobacteraceae</taxon>
        <taxon>Acetobacter</taxon>
    </lineage>
</organism>
<comment type="caution">
    <text evidence="1">The sequence shown here is derived from an EMBL/GenBank/DDBJ whole genome shotgun (WGS) entry which is preliminary data.</text>
</comment>
<sequence>MWLGSEDTKIPAPPFCRDQQIPVFAGIFFALFAGLEDCFL</sequence>
<gene>
    <name evidence="1" type="ORF">ATPR_0164</name>
</gene>
<dbReference type="Proteomes" id="UP000004319">
    <property type="component" value="Unassembled WGS sequence"/>
</dbReference>
<reference evidence="1 2" key="1">
    <citation type="journal article" date="2011" name="Biochem. Biophys. Res. Commun.">
        <title>Increased number of Arginine-based salt bridges contributes to the thermotolerance of thermotolerant acetic acid bacteria, Acetobacter tropicalis SKU1100.</title>
        <authorList>
            <person name="Matsutani M."/>
            <person name="Hirakawa H."/>
            <person name="Nishikura M."/>
            <person name="Soemphol W."/>
            <person name="Ali I.A.I."/>
            <person name="Yakushi T."/>
            <person name="Matsushita K."/>
        </authorList>
    </citation>
    <scope>NUCLEOTIDE SEQUENCE [LARGE SCALE GENOMIC DNA]</scope>
    <source>
        <strain evidence="1 2">NBRC 101654</strain>
    </source>
</reference>